<dbReference type="SMART" id="SM00248">
    <property type="entry name" value="ANK"/>
    <property type="match status" value="9"/>
</dbReference>
<name>A0AB34KBT2_PRYPA</name>
<proteinExistence type="predicted"/>
<dbReference type="PROSITE" id="PS50297">
    <property type="entry name" value="ANK_REP_REGION"/>
    <property type="match status" value="2"/>
</dbReference>
<evidence type="ECO:0000256" key="4">
    <source>
        <dbReference type="SAM" id="MobiDB-lite"/>
    </source>
</evidence>
<dbReference type="EMBL" id="JBGBPQ010000001">
    <property type="protein sequence ID" value="KAL1530693.1"/>
    <property type="molecule type" value="Genomic_DNA"/>
</dbReference>
<organism evidence="5 6">
    <name type="scientific">Prymnesium parvum</name>
    <name type="common">Toxic golden alga</name>
    <dbReference type="NCBI Taxonomy" id="97485"/>
    <lineage>
        <taxon>Eukaryota</taxon>
        <taxon>Haptista</taxon>
        <taxon>Haptophyta</taxon>
        <taxon>Prymnesiophyceae</taxon>
        <taxon>Prymnesiales</taxon>
        <taxon>Prymnesiaceae</taxon>
        <taxon>Prymnesium</taxon>
    </lineage>
</organism>
<comment type="caution">
    <text evidence="5">The sequence shown here is derived from an EMBL/GenBank/DDBJ whole genome shotgun (WGS) entry which is preliminary data.</text>
</comment>
<dbReference type="InterPro" id="IPR036770">
    <property type="entry name" value="Ankyrin_rpt-contain_sf"/>
</dbReference>
<keyword evidence="2 3" id="KW-0040">ANK repeat</keyword>
<feature type="compositionally biased region" description="Low complexity" evidence="4">
    <location>
        <begin position="547"/>
        <end position="559"/>
    </location>
</feature>
<feature type="region of interest" description="Disordered" evidence="4">
    <location>
        <begin position="524"/>
        <end position="559"/>
    </location>
</feature>
<keyword evidence="1" id="KW-0677">Repeat</keyword>
<reference evidence="5 6" key="1">
    <citation type="journal article" date="2024" name="Science">
        <title>Giant polyketide synthase enzymes in the biosynthesis of giant marine polyether toxins.</title>
        <authorList>
            <person name="Fallon T.R."/>
            <person name="Shende V.V."/>
            <person name="Wierzbicki I.H."/>
            <person name="Pendleton A.L."/>
            <person name="Watervoot N.F."/>
            <person name="Auber R.P."/>
            <person name="Gonzalez D.J."/>
            <person name="Wisecaver J.H."/>
            <person name="Moore B.S."/>
        </authorList>
    </citation>
    <scope>NUCLEOTIDE SEQUENCE [LARGE SCALE GENOMIC DNA]</scope>
    <source>
        <strain evidence="5 6">12B1</strain>
    </source>
</reference>
<feature type="repeat" description="ANK" evidence="3">
    <location>
        <begin position="299"/>
        <end position="325"/>
    </location>
</feature>
<accession>A0AB34KBT2</accession>
<dbReference type="PROSITE" id="PS50088">
    <property type="entry name" value="ANK_REPEAT"/>
    <property type="match status" value="3"/>
</dbReference>
<dbReference type="Proteomes" id="UP001515480">
    <property type="component" value="Unassembled WGS sequence"/>
</dbReference>
<feature type="compositionally biased region" description="Basic and acidic residues" evidence="4">
    <location>
        <begin position="532"/>
        <end position="546"/>
    </location>
</feature>
<feature type="repeat" description="ANK" evidence="3">
    <location>
        <begin position="140"/>
        <end position="163"/>
    </location>
</feature>
<gene>
    <name evidence="5" type="ORF">AB1Y20_001592</name>
</gene>
<dbReference type="AlphaFoldDB" id="A0AB34KBT2"/>
<dbReference type="SUPFAM" id="SSF48403">
    <property type="entry name" value="Ankyrin repeat"/>
    <property type="match status" value="1"/>
</dbReference>
<evidence type="ECO:0000313" key="5">
    <source>
        <dbReference type="EMBL" id="KAL1530693.1"/>
    </source>
</evidence>
<keyword evidence="6" id="KW-1185">Reference proteome</keyword>
<feature type="repeat" description="ANK" evidence="3">
    <location>
        <begin position="368"/>
        <end position="400"/>
    </location>
</feature>
<evidence type="ECO:0000256" key="1">
    <source>
        <dbReference type="ARBA" id="ARBA00022737"/>
    </source>
</evidence>
<dbReference type="Gene3D" id="1.25.40.20">
    <property type="entry name" value="Ankyrin repeat-containing domain"/>
    <property type="match status" value="3"/>
</dbReference>
<feature type="region of interest" description="Disordered" evidence="4">
    <location>
        <begin position="573"/>
        <end position="593"/>
    </location>
</feature>
<dbReference type="PANTHER" id="PTHR24173">
    <property type="entry name" value="ANKYRIN REPEAT CONTAINING"/>
    <property type="match status" value="1"/>
</dbReference>
<sequence length="642" mass="65776">MEGGCKWRCKSVAVPSGGSFAFPFESPEGGCLLKYAFHVHDGSSVAFAVAHGGVESHAASGSSCEGVARITSRGMGAIRWSAASSIFSFGVTITYEVILVPLAHLALLERRQMLHYAAKGEAALTLQLMSRLGMEATDDDGRTVLHSAAAAGQLRLLDALLERVEAGSVCLEIRASDGRTALLDACSRCQLGAVLRLLAAGASALPLDSRGRSVLHCLCEGSAHETEAHVEACAALLARVRSEGPALLPGLLAGVDASGLSPLACAAAAGFSRCCQLLLDAGAPVAEVEGPFQRQVSPAGPQPLAAAAAAGSVPILRLLLARGASPLKGAVHAAARAGHTDCLRLLLEHAAALLPAQLESGLWKTDSSGRGALACAAAAGHGACVRLLVEFGAPLEQRDPQGNTALLLACATGEPIGVQSLLDAKASPRWRNAEGRDALCCAAVGGHKPLLPLLLPLCHDRLPDATVQAAAAGHARVTLALAELCPFSLPPPPPPQEASASMQLLAAVWRRCYEEALLLTQQPSDASPVGAVHHETISHPPPRDASAESAPPAPSLTAAAAAAALAAHLEGAESPRQEIATEHGAQQAQQASNALNGAEYAQGTSVAPLALEDLSSIQAMIRMELQAGDDDLDDLGADDEID</sequence>
<evidence type="ECO:0000313" key="6">
    <source>
        <dbReference type="Proteomes" id="UP001515480"/>
    </source>
</evidence>
<evidence type="ECO:0000256" key="2">
    <source>
        <dbReference type="ARBA" id="ARBA00023043"/>
    </source>
</evidence>
<dbReference type="InterPro" id="IPR002110">
    <property type="entry name" value="Ankyrin_rpt"/>
</dbReference>
<protein>
    <submittedName>
        <fullName evidence="5">Uncharacterized protein</fullName>
    </submittedName>
</protein>
<evidence type="ECO:0000256" key="3">
    <source>
        <dbReference type="PROSITE-ProRule" id="PRU00023"/>
    </source>
</evidence>
<dbReference type="PANTHER" id="PTHR24173:SF74">
    <property type="entry name" value="ANKYRIN REPEAT DOMAIN-CONTAINING PROTEIN 16"/>
    <property type="match status" value="1"/>
</dbReference>
<dbReference type="Pfam" id="PF12796">
    <property type="entry name" value="Ank_2"/>
    <property type="match status" value="2"/>
</dbReference>